<dbReference type="SUPFAM" id="SSF53335">
    <property type="entry name" value="S-adenosyl-L-methionine-dependent methyltransferases"/>
    <property type="match status" value="1"/>
</dbReference>
<dbReference type="Pfam" id="PF24681">
    <property type="entry name" value="Kelch_KLHDC2_KLHL20_DRC7"/>
    <property type="match status" value="1"/>
</dbReference>
<proteinExistence type="inferred from homology"/>
<comment type="similarity">
    <text evidence="2">Belongs to the methyltransferase superfamily. LCMT family.</text>
</comment>
<evidence type="ECO:0000256" key="3">
    <source>
        <dbReference type="ARBA" id="ARBA00022691"/>
    </source>
</evidence>
<reference evidence="4" key="3">
    <citation type="submission" date="2025-05" db="UniProtKB">
        <authorList>
            <consortium name="Ensembl"/>
        </authorList>
    </citation>
    <scope>IDENTIFICATION</scope>
    <source>
        <strain evidence="4">HSOK</strain>
    </source>
</reference>
<dbReference type="InterPro" id="IPR015915">
    <property type="entry name" value="Kelch-typ_b-propeller"/>
</dbReference>
<reference key="1">
    <citation type="journal article" date="2007" name="Nature">
        <title>The medaka draft genome and insights into vertebrate genome evolution.</title>
        <authorList>
            <person name="Kasahara M."/>
            <person name="Naruse K."/>
            <person name="Sasaki S."/>
            <person name="Nakatani Y."/>
            <person name="Qu W."/>
            <person name="Ahsan B."/>
            <person name="Yamada T."/>
            <person name="Nagayasu Y."/>
            <person name="Doi K."/>
            <person name="Kasai Y."/>
            <person name="Jindo T."/>
            <person name="Kobayashi D."/>
            <person name="Shimada A."/>
            <person name="Toyoda A."/>
            <person name="Kuroki Y."/>
            <person name="Fujiyama A."/>
            <person name="Sasaki T."/>
            <person name="Shimizu A."/>
            <person name="Asakawa S."/>
            <person name="Shimizu N."/>
            <person name="Hashimoto S."/>
            <person name="Yang J."/>
            <person name="Lee Y."/>
            <person name="Matsushima K."/>
            <person name="Sugano S."/>
            <person name="Sakaizumi M."/>
            <person name="Narita T."/>
            <person name="Ohishi K."/>
            <person name="Haga S."/>
            <person name="Ohta F."/>
            <person name="Nomoto H."/>
            <person name="Nogata K."/>
            <person name="Morishita T."/>
            <person name="Endo T."/>
            <person name="Shin-I T."/>
            <person name="Takeda H."/>
            <person name="Morishita S."/>
            <person name="Kohara Y."/>
        </authorList>
    </citation>
    <scope>NUCLEOTIDE SEQUENCE [LARGE SCALE GENOMIC DNA]</scope>
    <source>
        <strain>Hd-rR</strain>
    </source>
</reference>
<dbReference type="InterPro" id="IPR029063">
    <property type="entry name" value="SAM-dependent_MTases_sf"/>
</dbReference>
<dbReference type="PANTHER" id="PTHR46529">
    <property type="entry name" value="TRNA WYBUTOSINE-SYNTHESIZING PROTEIN 4"/>
    <property type="match status" value="1"/>
</dbReference>
<dbReference type="UniPathway" id="UPA00375"/>
<evidence type="ECO:0000256" key="1">
    <source>
        <dbReference type="ARBA" id="ARBA00004797"/>
    </source>
</evidence>
<dbReference type="Gene3D" id="2.120.10.80">
    <property type="entry name" value="Kelch-type beta propeller"/>
    <property type="match status" value="1"/>
</dbReference>
<name>A0A3P9H1W9_ORYLA</name>
<sequence length="503" mass="54909">MDWAAPTLILSEVVLTYMETQRSDAVISWAARLLPQSLFVMYEQVRPHDPFGCVMQEHFLKMNSPLHALTQYPDISAQRQRFLDKGWQQCVTLDMNQFYLGLVSEEERDRVESLEPFDEYEDWHQKCAHYFILTASTGALMQQALLDPAAGTKLRPSPLSSEGQPSSSHLQLLSSVPSCRAQPVPICVEGLGMASSCLTGGHILLTGGASRAGRGAETRVLLRGREGWSVVCAEQSADPGGRLHHSATPLPGGAVLLYGGRSSPLRPVADVLRVSFQPGSFPQAEPLICAGDPPPPRWRHAAAAVRHRDRDFLFVFGGKNQSERAMGDTAFLSLDDQRWTQIPVEGVAPAPRHSHSACSYEGGVLVFGGLSEGGAPLGDTAMLRPTERGFCWEEMDVRPPPEPRYSHRAHVLEQKLLVVGGVWMFSEGVPGLAVIDLITRTSMEVSLDTASVPHPLMLHSFCSELAASEEPELLLIGGGGNCFSFGTHLNRHPVTVDLRAVLI</sequence>
<dbReference type="InterPro" id="IPR011043">
    <property type="entry name" value="Gal_Oxase/kelch_b-propeller"/>
</dbReference>
<dbReference type="PANTHER" id="PTHR46529:SF1">
    <property type="entry name" value="TRNA WYBUTOSINE-SYNTHESIZING PROTEIN 4"/>
    <property type="match status" value="1"/>
</dbReference>
<evidence type="ECO:0000313" key="5">
    <source>
        <dbReference type="Proteomes" id="UP000265200"/>
    </source>
</evidence>
<protein>
    <submittedName>
        <fullName evidence="4">Leucine carboxyl methyltransferase 2</fullName>
    </submittedName>
</protein>
<dbReference type="AlphaFoldDB" id="A0A3P9H1W9"/>
<dbReference type="Gene3D" id="3.40.50.150">
    <property type="entry name" value="Vaccinia Virus protein VP39"/>
    <property type="match status" value="1"/>
</dbReference>
<dbReference type="Ensembl" id="ENSORLT00015012336.1">
    <property type="protein sequence ID" value="ENSORLP00015001617.1"/>
    <property type="gene ID" value="ENSORLG00015002247.1"/>
</dbReference>
<evidence type="ECO:0000313" key="4">
    <source>
        <dbReference type="Ensembl" id="ENSORLP00015001617.1"/>
    </source>
</evidence>
<dbReference type="Ensembl" id="ENSORLT00015012359.1">
    <property type="protein sequence ID" value="ENSORLP00015022725.1"/>
    <property type="gene ID" value="ENSORLG00015002247.1"/>
</dbReference>
<accession>A0A3P9H1W9</accession>
<comment type="pathway">
    <text evidence="1">tRNA modification; wybutosine-tRNA(Phe) biosynthesis.</text>
</comment>
<dbReference type="Proteomes" id="UP000265200">
    <property type="component" value="Chromosome 21"/>
</dbReference>
<keyword evidence="3" id="KW-0949">S-adenosyl-L-methionine</keyword>
<dbReference type="SUPFAM" id="SSF50965">
    <property type="entry name" value="Galactose oxidase, central domain"/>
    <property type="match status" value="1"/>
</dbReference>
<organism evidence="4 5">
    <name type="scientific">Oryzias latipes</name>
    <name type="common">Japanese rice fish</name>
    <name type="synonym">Japanese killifish</name>
    <dbReference type="NCBI Taxonomy" id="8090"/>
    <lineage>
        <taxon>Eukaryota</taxon>
        <taxon>Metazoa</taxon>
        <taxon>Chordata</taxon>
        <taxon>Craniata</taxon>
        <taxon>Vertebrata</taxon>
        <taxon>Euteleostomi</taxon>
        <taxon>Actinopterygii</taxon>
        <taxon>Neopterygii</taxon>
        <taxon>Teleostei</taxon>
        <taxon>Neoteleostei</taxon>
        <taxon>Acanthomorphata</taxon>
        <taxon>Ovalentaria</taxon>
        <taxon>Atherinomorphae</taxon>
        <taxon>Beloniformes</taxon>
        <taxon>Adrianichthyidae</taxon>
        <taxon>Oryziinae</taxon>
        <taxon>Oryzias</taxon>
    </lineage>
</organism>
<reference evidence="4 5" key="2">
    <citation type="submission" date="2017-04" db="EMBL/GenBank/DDBJ databases">
        <title>CpG methylation of centromeres and impact of large insertions on vertebrate speciation.</title>
        <authorList>
            <person name="Ichikawa K."/>
            <person name="Yoshimura J."/>
            <person name="Morishita S."/>
        </authorList>
    </citation>
    <scope>NUCLEOTIDE SEQUENCE</scope>
    <source>
        <strain evidence="4 5">HSOK</strain>
    </source>
</reference>
<evidence type="ECO:0000256" key="2">
    <source>
        <dbReference type="ARBA" id="ARBA00010703"/>
    </source>
</evidence>